<keyword evidence="1" id="KW-0732">Signal</keyword>
<comment type="caution">
    <text evidence="2">The sequence shown here is derived from an EMBL/GenBank/DDBJ whole genome shotgun (WGS) entry which is preliminary data.</text>
</comment>
<dbReference type="InterPro" id="IPR044824">
    <property type="entry name" value="MAIN-like"/>
</dbReference>
<accession>A0A8T0NP81</accession>
<gene>
    <name evidence="2" type="ORF">PVAP13_9KG107204</name>
</gene>
<organism evidence="2 3">
    <name type="scientific">Panicum virgatum</name>
    <name type="common">Blackwell switchgrass</name>
    <dbReference type="NCBI Taxonomy" id="38727"/>
    <lineage>
        <taxon>Eukaryota</taxon>
        <taxon>Viridiplantae</taxon>
        <taxon>Streptophyta</taxon>
        <taxon>Embryophyta</taxon>
        <taxon>Tracheophyta</taxon>
        <taxon>Spermatophyta</taxon>
        <taxon>Magnoliopsida</taxon>
        <taxon>Liliopsida</taxon>
        <taxon>Poales</taxon>
        <taxon>Poaceae</taxon>
        <taxon>PACMAD clade</taxon>
        <taxon>Panicoideae</taxon>
        <taxon>Panicodae</taxon>
        <taxon>Paniceae</taxon>
        <taxon>Panicinae</taxon>
        <taxon>Panicum</taxon>
        <taxon>Panicum sect. Hiantes</taxon>
    </lineage>
</organism>
<feature type="signal peptide" evidence="1">
    <location>
        <begin position="1"/>
        <end position="20"/>
    </location>
</feature>
<sequence length="223" mass="25215">MTLTLQDVAMLLGLPISGDAVGPRVVPPTWLDDLEERFANIDIAIDVEEHPKATGPAKAWILQFQPDNLAHDADEDSVTRSLEVYLLWLFGYIMFNNSHGAYVDRVLVPYALRSQRQLWRKCLNTVGVQRYLQPCTVASARHRCKISTMQFLQDVRFCYSFGRTRGYRLVARLSTTHRMSWICTVIPRTIGPPWGLSGTLVRRGGPTYSLVGPILNLWLSLIG</sequence>
<dbReference type="Proteomes" id="UP000823388">
    <property type="component" value="Chromosome 9K"/>
</dbReference>
<keyword evidence="3" id="KW-1185">Reference proteome</keyword>
<dbReference type="GO" id="GO:0010073">
    <property type="term" value="P:meristem maintenance"/>
    <property type="evidence" value="ECO:0007669"/>
    <property type="project" value="InterPro"/>
</dbReference>
<evidence type="ECO:0000313" key="2">
    <source>
        <dbReference type="EMBL" id="KAG2551063.1"/>
    </source>
</evidence>
<feature type="chain" id="PRO_5035923986" description="Aminotransferase-like plant mobile domain-containing protein" evidence="1">
    <location>
        <begin position="21"/>
        <end position="223"/>
    </location>
</feature>
<dbReference type="AlphaFoldDB" id="A0A8T0NP81"/>
<name>A0A8T0NP81_PANVG</name>
<proteinExistence type="predicted"/>
<evidence type="ECO:0000256" key="1">
    <source>
        <dbReference type="SAM" id="SignalP"/>
    </source>
</evidence>
<dbReference type="PANTHER" id="PTHR46033:SF78">
    <property type="entry name" value="OS06G0232700 PROTEIN"/>
    <property type="match status" value="1"/>
</dbReference>
<evidence type="ECO:0000313" key="3">
    <source>
        <dbReference type="Proteomes" id="UP000823388"/>
    </source>
</evidence>
<reference evidence="2 3" key="1">
    <citation type="submission" date="2020-05" db="EMBL/GenBank/DDBJ databases">
        <title>WGS assembly of Panicum virgatum.</title>
        <authorList>
            <person name="Lovell J.T."/>
            <person name="Jenkins J."/>
            <person name="Shu S."/>
            <person name="Juenger T.E."/>
            <person name="Schmutz J."/>
        </authorList>
    </citation>
    <scope>NUCLEOTIDE SEQUENCE [LARGE SCALE GENOMIC DNA]</scope>
    <source>
        <strain evidence="3">cv. AP13</strain>
    </source>
</reference>
<dbReference type="EMBL" id="CM029053">
    <property type="protein sequence ID" value="KAG2551063.1"/>
    <property type="molecule type" value="Genomic_DNA"/>
</dbReference>
<dbReference type="PANTHER" id="PTHR46033">
    <property type="entry name" value="PROTEIN MAIN-LIKE 2"/>
    <property type="match status" value="1"/>
</dbReference>
<evidence type="ECO:0008006" key="4">
    <source>
        <dbReference type="Google" id="ProtNLM"/>
    </source>
</evidence>
<protein>
    <recommendedName>
        <fullName evidence="4">Aminotransferase-like plant mobile domain-containing protein</fullName>
    </recommendedName>
</protein>